<dbReference type="EMBL" id="JBAJEX010000016">
    <property type="protein sequence ID" value="MEO1768012.1"/>
    <property type="molecule type" value="Genomic_DNA"/>
</dbReference>
<keyword evidence="2" id="KW-0812">Transmembrane</keyword>
<gene>
    <name evidence="3" type="ORF">V6E02_12415</name>
</gene>
<evidence type="ECO:0008006" key="5">
    <source>
        <dbReference type="Google" id="ProtNLM"/>
    </source>
</evidence>
<accession>A0ABV0EJK7</accession>
<evidence type="ECO:0000256" key="1">
    <source>
        <dbReference type="SAM" id="MobiDB-lite"/>
    </source>
</evidence>
<feature type="compositionally biased region" description="Basic and acidic residues" evidence="1">
    <location>
        <begin position="18"/>
        <end position="29"/>
    </location>
</feature>
<dbReference type="Proteomes" id="UP001482231">
    <property type="component" value="Unassembled WGS sequence"/>
</dbReference>
<proteinExistence type="predicted"/>
<evidence type="ECO:0000313" key="3">
    <source>
        <dbReference type="EMBL" id="MEO1768012.1"/>
    </source>
</evidence>
<protein>
    <recommendedName>
        <fullName evidence="5">Anti-sigma factor</fullName>
    </recommendedName>
</protein>
<feature type="compositionally biased region" description="Basic and acidic residues" evidence="1">
    <location>
        <begin position="1"/>
        <end position="11"/>
    </location>
</feature>
<sequence length="182" mass="19498">MSQTPSDHDQDALPGSDAAERRWLEHTRSQIEAGTPPFDLARNWQRLAARVEAEGDWQRTAQARPPRPRFPWWQALVAYGLGAATAAIVAVSVWPLMPQLGGEVEPLGAPATPVAADRVMLQVVFRADATVAQIRAALDQADAEVVGGPGRLGVWRVAVPASRVAAARRSLATQAIVESVGE</sequence>
<keyword evidence="4" id="KW-1185">Reference proteome</keyword>
<reference evidence="3 4" key="1">
    <citation type="submission" date="2024-02" db="EMBL/GenBank/DDBJ databases">
        <title>New thermophilic sulfur-oxidizing bacteria from a hot springs of the Uzon caldera (Kamchatka, Russia).</title>
        <authorList>
            <person name="Dukat A.M."/>
            <person name="Elcheninov A.G."/>
            <person name="Frolov E.N."/>
        </authorList>
    </citation>
    <scope>NUCLEOTIDE SEQUENCE [LARGE SCALE GENOMIC DNA]</scope>
    <source>
        <strain evidence="3 4">AK1</strain>
    </source>
</reference>
<organism evidence="3 4">
    <name type="scientific">Thiobacter aerophilum</name>
    <dbReference type="NCBI Taxonomy" id="3121275"/>
    <lineage>
        <taxon>Bacteria</taxon>
        <taxon>Pseudomonadati</taxon>
        <taxon>Pseudomonadota</taxon>
        <taxon>Betaproteobacteria</taxon>
        <taxon>Burkholderiales</taxon>
        <taxon>Thiobacteraceae</taxon>
        <taxon>Thiobacter</taxon>
    </lineage>
</organism>
<feature type="region of interest" description="Disordered" evidence="1">
    <location>
        <begin position="1"/>
        <end position="36"/>
    </location>
</feature>
<name>A0ABV0EJK7_9BURK</name>
<keyword evidence="2" id="KW-0472">Membrane</keyword>
<feature type="transmembrane region" description="Helical" evidence="2">
    <location>
        <begin position="76"/>
        <end position="97"/>
    </location>
</feature>
<comment type="caution">
    <text evidence="3">The sequence shown here is derived from an EMBL/GenBank/DDBJ whole genome shotgun (WGS) entry which is preliminary data.</text>
</comment>
<evidence type="ECO:0000313" key="4">
    <source>
        <dbReference type="Proteomes" id="UP001482231"/>
    </source>
</evidence>
<keyword evidence="2" id="KW-1133">Transmembrane helix</keyword>
<dbReference type="RefSeq" id="WP_347309124.1">
    <property type="nucleotide sequence ID" value="NZ_JBAJEX010000016.1"/>
</dbReference>
<evidence type="ECO:0000256" key="2">
    <source>
        <dbReference type="SAM" id="Phobius"/>
    </source>
</evidence>